<dbReference type="GO" id="GO:0046854">
    <property type="term" value="P:phosphatidylinositol phosphate biosynthetic process"/>
    <property type="evidence" value="ECO:0007669"/>
    <property type="project" value="InterPro"/>
</dbReference>
<proteinExistence type="inferred from homology"/>
<dbReference type="PANTHER" id="PTHR20854:SF4">
    <property type="entry name" value="INOSITOL-1-MONOPHOSPHATASE-RELATED"/>
    <property type="match status" value="1"/>
</dbReference>
<keyword evidence="10" id="KW-1185">Reference proteome</keyword>
<protein>
    <recommendedName>
        <fullName evidence="8">Inositol-1-monophosphatase</fullName>
        <ecNumber evidence="8">3.1.3.25</ecNumber>
    </recommendedName>
</protein>
<dbReference type="FunFam" id="3.40.190.80:FF:000020">
    <property type="entry name" value="Fructose-1,6-bisphosphatase/inositol-1-monophosphatase"/>
    <property type="match status" value="1"/>
</dbReference>
<dbReference type="PROSITE" id="PS00629">
    <property type="entry name" value="IMP_1"/>
    <property type="match status" value="1"/>
</dbReference>
<feature type="binding site" evidence="7">
    <location>
        <position position="82"/>
    </location>
    <ligand>
        <name>Mg(2+)</name>
        <dbReference type="ChEBI" id="CHEBI:18420"/>
        <label>1</label>
        <note>catalytic</note>
    </ligand>
</feature>
<dbReference type="PROSITE" id="PS00630">
    <property type="entry name" value="IMP_2"/>
    <property type="match status" value="1"/>
</dbReference>
<evidence type="ECO:0000313" key="9">
    <source>
        <dbReference type="EMBL" id="MSS02245.1"/>
    </source>
</evidence>
<evidence type="ECO:0000256" key="1">
    <source>
        <dbReference type="ARBA" id="ARBA00001033"/>
    </source>
</evidence>
<dbReference type="CDD" id="cd01639">
    <property type="entry name" value="IMPase"/>
    <property type="match status" value="1"/>
</dbReference>
<feature type="binding site" evidence="7">
    <location>
        <position position="207"/>
    </location>
    <ligand>
        <name>Mg(2+)</name>
        <dbReference type="ChEBI" id="CHEBI:18420"/>
        <label>1</label>
        <note>catalytic</note>
    </ligand>
</feature>
<keyword evidence="5 8" id="KW-0378">Hydrolase</keyword>
<dbReference type="InterPro" id="IPR020550">
    <property type="entry name" value="Inositol_monophosphatase_CS"/>
</dbReference>
<evidence type="ECO:0000256" key="5">
    <source>
        <dbReference type="ARBA" id="ARBA00022801"/>
    </source>
</evidence>
<keyword evidence="4 7" id="KW-0479">Metal-binding</keyword>
<dbReference type="Gene3D" id="3.30.540.10">
    <property type="entry name" value="Fructose-1,6-Bisphosphatase, subunit A, domain 1"/>
    <property type="match status" value="1"/>
</dbReference>
<comment type="caution">
    <text evidence="9">The sequence shown here is derived from an EMBL/GenBank/DDBJ whole genome shotgun (WGS) entry which is preliminary data.</text>
</comment>
<dbReference type="Gene3D" id="3.40.190.80">
    <property type="match status" value="1"/>
</dbReference>
<evidence type="ECO:0000256" key="4">
    <source>
        <dbReference type="ARBA" id="ARBA00022723"/>
    </source>
</evidence>
<evidence type="ECO:0000256" key="3">
    <source>
        <dbReference type="ARBA" id="ARBA00009759"/>
    </source>
</evidence>
<evidence type="ECO:0000313" key="10">
    <source>
        <dbReference type="Proteomes" id="UP000470082"/>
    </source>
</evidence>
<dbReference type="GO" id="GO:0008934">
    <property type="term" value="F:inositol monophosphate 1-phosphatase activity"/>
    <property type="evidence" value="ECO:0007669"/>
    <property type="project" value="InterPro"/>
</dbReference>
<dbReference type="PRINTS" id="PR00377">
    <property type="entry name" value="IMPHPHTASES"/>
</dbReference>
<evidence type="ECO:0000256" key="7">
    <source>
        <dbReference type="PIRSR" id="PIRSR600760-2"/>
    </source>
</evidence>
<dbReference type="RefSeq" id="WP_154461278.1">
    <property type="nucleotide sequence ID" value="NZ_VUMM01000025.1"/>
</dbReference>
<dbReference type="GO" id="GO:0006020">
    <property type="term" value="P:inositol metabolic process"/>
    <property type="evidence" value="ECO:0007669"/>
    <property type="project" value="TreeGrafter"/>
</dbReference>
<sequence length="253" mass="28490">MKDLLNSILSIAKNAGDTFSDNRNFEVHEKSDISNIVTSMDIAIQNMVLSQLQKLLPQASVFAEEEDRQEMNDGYVWVVDPIDGTTNYAYDYKFSCISIALLNHKEPCLAVVYNPYLKEAFYAIKDQGAYCNDKKIKVTTHSLSSSVCTIGTSPYYKEYADITFERMKKVFKNCRDIRRSGSAALDLCYLAAGRIDAFYEQKLSPWDYAAGTLIVKEAGGIIDSLNCFCFDQPISIVAGNPVNYEDFKNTLEE</sequence>
<comment type="catalytic activity">
    <reaction evidence="1 8">
        <text>a myo-inositol phosphate + H2O = myo-inositol + phosphate</text>
        <dbReference type="Rhea" id="RHEA:24056"/>
        <dbReference type="ChEBI" id="CHEBI:15377"/>
        <dbReference type="ChEBI" id="CHEBI:17268"/>
        <dbReference type="ChEBI" id="CHEBI:43474"/>
        <dbReference type="ChEBI" id="CHEBI:84139"/>
        <dbReference type="EC" id="3.1.3.25"/>
    </reaction>
</comment>
<gene>
    <name evidence="9" type="ORF">FYJ50_09135</name>
</gene>
<dbReference type="EMBL" id="VUMM01000025">
    <property type="protein sequence ID" value="MSS02245.1"/>
    <property type="molecule type" value="Genomic_DNA"/>
</dbReference>
<evidence type="ECO:0000256" key="8">
    <source>
        <dbReference type="RuleBase" id="RU364068"/>
    </source>
</evidence>
<dbReference type="Proteomes" id="UP000470082">
    <property type="component" value="Unassembled WGS sequence"/>
</dbReference>
<evidence type="ECO:0000256" key="2">
    <source>
        <dbReference type="ARBA" id="ARBA00001946"/>
    </source>
</evidence>
<reference evidence="9 10" key="1">
    <citation type="submission" date="2019-08" db="EMBL/GenBank/DDBJ databases">
        <title>In-depth cultivation of the pig gut microbiome towards novel bacterial diversity and tailored functional studies.</title>
        <authorList>
            <person name="Wylensek D."/>
            <person name="Hitch T.C.A."/>
            <person name="Clavel T."/>
        </authorList>
    </citation>
    <scope>NUCLEOTIDE SEQUENCE [LARGE SCALE GENOMIC DNA]</scope>
    <source>
        <strain evidence="9 10">LKV-178-WT-2G</strain>
    </source>
</reference>
<dbReference type="InterPro" id="IPR033942">
    <property type="entry name" value="IMPase"/>
</dbReference>
<dbReference type="GO" id="GO:0046872">
    <property type="term" value="F:metal ion binding"/>
    <property type="evidence" value="ECO:0007669"/>
    <property type="project" value="UniProtKB-KW"/>
</dbReference>
<feature type="binding site" evidence="7">
    <location>
        <position position="83"/>
    </location>
    <ligand>
        <name>Mg(2+)</name>
        <dbReference type="ChEBI" id="CHEBI:18420"/>
        <label>1</label>
        <note>catalytic</note>
    </ligand>
</feature>
<comment type="cofactor">
    <cofactor evidence="2 7 8">
        <name>Mg(2+)</name>
        <dbReference type="ChEBI" id="CHEBI:18420"/>
    </cofactor>
</comment>
<dbReference type="InterPro" id="IPR020583">
    <property type="entry name" value="Inositol_monoP_metal-BS"/>
</dbReference>
<name>A0A7X2N4C0_9FIRM</name>
<feature type="binding site" evidence="7">
    <location>
        <position position="80"/>
    </location>
    <ligand>
        <name>Mg(2+)</name>
        <dbReference type="ChEBI" id="CHEBI:18420"/>
        <label>1</label>
        <note>catalytic</note>
    </ligand>
</feature>
<dbReference type="AlphaFoldDB" id="A0A7X2N4C0"/>
<dbReference type="GO" id="GO:0007165">
    <property type="term" value="P:signal transduction"/>
    <property type="evidence" value="ECO:0007669"/>
    <property type="project" value="TreeGrafter"/>
</dbReference>
<feature type="binding site" evidence="7">
    <location>
        <position position="64"/>
    </location>
    <ligand>
        <name>Mg(2+)</name>
        <dbReference type="ChEBI" id="CHEBI:18420"/>
        <label>1</label>
        <note>catalytic</note>
    </ligand>
</feature>
<evidence type="ECO:0000256" key="6">
    <source>
        <dbReference type="ARBA" id="ARBA00022842"/>
    </source>
</evidence>
<accession>A0A7X2N4C0</accession>
<organism evidence="9 10">
    <name type="scientific">Floccifex porci</name>
    <dbReference type="NCBI Taxonomy" id="2606629"/>
    <lineage>
        <taxon>Bacteria</taxon>
        <taxon>Bacillati</taxon>
        <taxon>Bacillota</taxon>
        <taxon>Erysipelotrichia</taxon>
        <taxon>Erysipelotrichales</taxon>
        <taxon>Erysipelotrichaceae</taxon>
        <taxon>Floccifex</taxon>
    </lineage>
</organism>
<dbReference type="EC" id="3.1.3.25" evidence="8"/>
<dbReference type="Pfam" id="PF00459">
    <property type="entry name" value="Inositol_P"/>
    <property type="match status" value="1"/>
</dbReference>
<dbReference type="InterPro" id="IPR000760">
    <property type="entry name" value="Inositol_monophosphatase-like"/>
</dbReference>
<comment type="similarity">
    <text evidence="3 8">Belongs to the inositol monophosphatase superfamily.</text>
</comment>
<dbReference type="PANTHER" id="PTHR20854">
    <property type="entry name" value="INOSITOL MONOPHOSPHATASE"/>
    <property type="match status" value="1"/>
</dbReference>
<dbReference type="SUPFAM" id="SSF56655">
    <property type="entry name" value="Carbohydrate phosphatase"/>
    <property type="match status" value="1"/>
</dbReference>
<keyword evidence="6 7" id="KW-0460">Magnesium</keyword>